<proteinExistence type="predicted"/>
<protein>
    <submittedName>
        <fullName evidence="2">Uncharacterized protein</fullName>
    </submittedName>
</protein>
<organism evidence="2 3">
    <name type="scientific">Microbacterium trichothecenolyticum</name>
    <name type="common">Aureobacterium trichothecenolyticum</name>
    <dbReference type="NCBI Taxonomy" id="69370"/>
    <lineage>
        <taxon>Bacteria</taxon>
        <taxon>Bacillati</taxon>
        <taxon>Actinomycetota</taxon>
        <taxon>Actinomycetes</taxon>
        <taxon>Micrococcales</taxon>
        <taxon>Microbacteriaceae</taxon>
        <taxon>Microbacterium</taxon>
    </lineage>
</organism>
<gene>
    <name evidence="2" type="ORF">QE412_000619</name>
</gene>
<sequence length="149" mass="15579">MIRRARVAALFGIALAASVASGCSQMPFHDDSYKTEIPAVLEAADLGITDAWAGVSLSGFTETLSIGGTVQLPPNESTEATPEFVRDVIGVALNGRSMSMSYLDLAFRDAEDESVDVASALTSLGATPGYDGTSITMDEARKIAEESGR</sequence>
<evidence type="ECO:0000313" key="3">
    <source>
        <dbReference type="Proteomes" id="UP001226691"/>
    </source>
</evidence>
<reference evidence="2 3" key="1">
    <citation type="submission" date="2023-07" db="EMBL/GenBank/DDBJ databases">
        <title>Functional and genomic diversity of the sorghum phyllosphere microbiome.</title>
        <authorList>
            <person name="Shade A."/>
        </authorList>
    </citation>
    <scope>NUCLEOTIDE SEQUENCE [LARGE SCALE GENOMIC DNA]</scope>
    <source>
        <strain evidence="2 3">SORGH_AS_1207</strain>
    </source>
</reference>
<feature type="chain" id="PRO_5046235050" evidence="1">
    <location>
        <begin position="23"/>
        <end position="149"/>
    </location>
</feature>
<feature type="signal peptide" evidence="1">
    <location>
        <begin position="1"/>
        <end position="22"/>
    </location>
</feature>
<evidence type="ECO:0000256" key="1">
    <source>
        <dbReference type="SAM" id="SignalP"/>
    </source>
</evidence>
<dbReference type="EMBL" id="JAUTBF010000001">
    <property type="protein sequence ID" value="MDQ1122046.1"/>
    <property type="molecule type" value="Genomic_DNA"/>
</dbReference>
<comment type="caution">
    <text evidence="2">The sequence shown here is derived from an EMBL/GenBank/DDBJ whole genome shotgun (WGS) entry which is preliminary data.</text>
</comment>
<keyword evidence="1" id="KW-0732">Signal</keyword>
<name>A0ABU0TQU8_MICTR</name>
<accession>A0ABU0TQU8</accession>
<evidence type="ECO:0000313" key="2">
    <source>
        <dbReference type="EMBL" id="MDQ1122046.1"/>
    </source>
</evidence>
<keyword evidence="3" id="KW-1185">Reference proteome</keyword>
<dbReference type="PROSITE" id="PS51257">
    <property type="entry name" value="PROKAR_LIPOPROTEIN"/>
    <property type="match status" value="1"/>
</dbReference>
<dbReference type="Proteomes" id="UP001226691">
    <property type="component" value="Unassembled WGS sequence"/>
</dbReference>